<dbReference type="PROSITE" id="PS50893">
    <property type="entry name" value="ABC_TRANSPORTER_2"/>
    <property type="match status" value="1"/>
</dbReference>
<dbReference type="PANTHER" id="PTHR43335">
    <property type="entry name" value="ABC TRANSPORTER, ATP-BINDING PROTEIN"/>
    <property type="match status" value="1"/>
</dbReference>
<sequence length="310" mass="33062">MATIAIDGVSKRFGDVVAVDDLSLSVESGEVFGFLGPNGAGKSTTINMVLDFVKPTSGSISVLGMDAQRESKQIRKRIGVLPEGYQTYDRLTGYQHLEFAIRSKGVNDDPDALLDRVGLDPADADRKAGGYSKGMAQRLLLAMALVGDPDLLILDEPTTGLDPNGAREMRELVLEEANRGATVFFSSHILEQVEAVCDRVGIVREGQLVAEDTIEGLRDSVGGGETLRIELDRATDEAVQTAQRVDGVTSASIDRDASTSALVVSTSGSKTAILSALEDEGFVVEDFSTEEASLEEVFHAYTTDKAEVTA</sequence>
<evidence type="ECO:0000256" key="2">
    <source>
        <dbReference type="ARBA" id="ARBA00022448"/>
    </source>
</evidence>
<reference evidence="6" key="1">
    <citation type="submission" date="2011-09" db="EMBL/GenBank/DDBJ databases">
        <title>Complete sequence of Halovivax ruber XH-70.</title>
        <authorList>
            <consortium name="US DOE Joint Genome Institute"/>
            <person name="Lucas S."/>
            <person name="Han J."/>
            <person name="Lapidus A."/>
            <person name="Cheng J.-F."/>
            <person name="Goodwin L."/>
            <person name="Pitluck S."/>
            <person name="Peters L."/>
            <person name="Mikhailova N."/>
            <person name="Davenport K."/>
            <person name="Detter J.C."/>
            <person name="Han C."/>
            <person name="Tapia R."/>
            <person name="Land M."/>
            <person name="Hauser L."/>
            <person name="Kyrpides N."/>
            <person name="Ivanova N."/>
            <person name="Pagani I."/>
            <person name="Sproer C."/>
            <person name="Anderson I."/>
            <person name="Woyke T."/>
        </authorList>
    </citation>
    <scope>NUCLEOTIDE SEQUENCE</scope>
    <source>
        <strain evidence="6">XH-70</strain>
    </source>
</reference>
<dbReference type="PANTHER" id="PTHR43335:SF4">
    <property type="entry name" value="ABC TRANSPORTER, ATP-BINDING PROTEIN"/>
    <property type="match status" value="1"/>
</dbReference>
<dbReference type="Pfam" id="PF00005">
    <property type="entry name" value="ABC_tran"/>
    <property type="match status" value="1"/>
</dbReference>
<dbReference type="PROSITE" id="PS00211">
    <property type="entry name" value="ABC_TRANSPORTER_1"/>
    <property type="match status" value="1"/>
</dbReference>
<dbReference type="eggNOG" id="arCOG00194">
    <property type="taxonomic scope" value="Archaea"/>
</dbReference>
<dbReference type="InterPro" id="IPR017871">
    <property type="entry name" value="ABC_transporter-like_CS"/>
</dbReference>
<dbReference type="Proteomes" id="UP000010846">
    <property type="component" value="Chromosome"/>
</dbReference>
<dbReference type="InterPro" id="IPR003593">
    <property type="entry name" value="AAA+_ATPase"/>
</dbReference>
<evidence type="ECO:0000259" key="5">
    <source>
        <dbReference type="PROSITE" id="PS50893"/>
    </source>
</evidence>
<dbReference type="STRING" id="797302.Halru_0194"/>
<dbReference type="AlphaFoldDB" id="L0I5Q3"/>
<dbReference type="GO" id="GO:0016887">
    <property type="term" value="F:ATP hydrolysis activity"/>
    <property type="evidence" value="ECO:0007669"/>
    <property type="project" value="InterPro"/>
</dbReference>
<dbReference type="HOGENOM" id="CLU_000604_1_2_2"/>
<dbReference type="Pfam" id="PF13732">
    <property type="entry name" value="DrrA1-3_C"/>
    <property type="match status" value="1"/>
</dbReference>
<evidence type="ECO:0000256" key="3">
    <source>
        <dbReference type="ARBA" id="ARBA00022741"/>
    </source>
</evidence>
<feature type="domain" description="ABC transporter" evidence="5">
    <location>
        <begin position="4"/>
        <end position="230"/>
    </location>
</feature>
<dbReference type="CDD" id="cd03230">
    <property type="entry name" value="ABC_DR_subfamily_A"/>
    <property type="match status" value="1"/>
</dbReference>
<dbReference type="InterPro" id="IPR027417">
    <property type="entry name" value="P-loop_NTPase"/>
</dbReference>
<keyword evidence="2" id="KW-0813">Transport</keyword>
<dbReference type="KEGG" id="hru:Halru_0194"/>
<keyword evidence="7" id="KW-1185">Reference proteome</keyword>
<protein>
    <submittedName>
        <fullName evidence="6">ABC-type multidrug transport system, ATPase component</fullName>
    </submittedName>
</protein>
<dbReference type="GO" id="GO:0005524">
    <property type="term" value="F:ATP binding"/>
    <property type="evidence" value="ECO:0007669"/>
    <property type="project" value="UniProtKB-KW"/>
</dbReference>
<keyword evidence="4" id="KW-0067">ATP-binding</keyword>
<dbReference type="OrthoDB" id="87732at2157"/>
<dbReference type="Gene3D" id="3.40.50.300">
    <property type="entry name" value="P-loop containing nucleotide triphosphate hydrolases"/>
    <property type="match status" value="1"/>
</dbReference>
<dbReference type="SUPFAM" id="SSF52540">
    <property type="entry name" value="P-loop containing nucleoside triphosphate hydrolases"/>
    <property type="match status" value="1"/>
</dbReference>
<name>L0I5Q3_HALRX</name>
<keyword evidence="3" id="KW-0547">Nucleotide-binding</keyword>
<evidence type="ECO:0000256" key="1">
    <source>
        <dbReference type="ARBA" id="ARBA00005417"/>
    </source>
</evidence>
<dbReference type="GeneID" id="14377859"/>
<gene>
    <name evidence="6" type="ordered locus">Halru_0194</name>
</gene>
<organism evidence="6 7">
    <name type="scientific">Halovivax ruber (strain DSM 18193 / JCM 13892 / XH-70)</name>
    <dbReference type="NCBI Taxonomy" id="797302"/>
    <lineage>
        <taxon>Archaea</taxon>
        <taxon>Methanobacteriati</taxon>
        <taxon>Methanobacteriota</taxon>
        <taxon>Stenosarchaea group</taxon>
        <taxon>Halobacteria</taxon>
        <taxon>Halobacteriales</taxon>
        <taxon>Natrialbaceae</taxon>
        <taxon>Halovivax</taxon>
    </lineage>
</organism>
<evidence type="ECO:0000313" key="6">
    <source>
        <dbReference type="EMBL" id="AGB14840.1"/>
    </source>
</evidence>
<evidence type="ECO:0000256" key="4">
    <source>
        <dbReference type="ARBA" id="ARBA00022840"/>
    </source>
</evidence>
<dbReference type="InterPro" id="IPR003439">
    <property type="entry name" value="ABC_transporter-like_ATP-bd"/>
</dbReference>
<proteinExistence type="inferred from homology"/>
<accession>L0I5Q3</accession>
<comment type="similarity">
    <text evidence="1">Belongs to the ABC transporter superfamily.</text>
</comment>
<evidence type="ECO:0000313" key="7">
    <source>
        <dbReference type="Proteomes" id="UP000010846"/>
    </source>
</evidence>
<dbReference type="SMART" id="SM00382">
    <property type="entry name" value="AAA"/>
    <property type="match status" value="1"/>
</dbReference>
<dbReference type="EMBL" id="CP003050">
    <property type="protein sequence ID" value="AGB14840.1"/>
    <property type="molecule type" value="Genomic_DNA"/>
</dbReference>
<dbReference type="InterPro" id="IPR025302">
    <property type="entry name" value="DrrA1/2-like_C"/>
</dbReference>
<dbReference type="RefSeq" id="WP_015299537.1">
    <property type="nucleotide sequence ID" value="NC_019964.1"/>
</dbReference>